<evidence type="ECO:0000259" key="14">
    <source>
        <dbReference type="PROSITE" id="PS51194"/>
    </source>
</evidence>
<dbReference type="InterPro" id="IPR049730">
    <property type="entry name" value="SNF2/RAD54-like_C"/>
</dbReference>
<dbReference type="GO" id="GO:0003678">
    <property type="term" value="F:DNA helicase activity"/>
    <property type="evidence" value="ECO:0007669"/>
    <property type="project" value="UniProtKB-EC"/>
</dbReference>
<dbReference type="GO" id="GO:0003677">
    <property type="term" value="F:DNA binding"/>
    <property type="evidence" value="ECO:0007669"/>
    <property type="project" value="UniProtKB-KW"/>
</dbReference>
<protein>
    <recommendedName>
        <fullName evidence="3">DNA helicase</fullName>
        <ecNumber evidence="3">3.6.4.12</ecNumber>
    </recommendedName>
</protein>
<feature type="compositionally biased region" description="Acidic residues" evidence="12">
    <location>
        <begin position="594"/>
        <end position="604"/>
    </location>
</feature>
<comment type="subcellular location">
    <subcellularLocation>
        <location evidence="1">Nucleus</location>
    </subcellularLocation>
</comment>
<keyword evidence="18" id="KW-1185">Reference proteome</keyword>
<feature type="compositionally biased region" description="Acidic residues" evidence="12">
    <location>
        <begin position="540"/>
        <end position="552"/>
    </location>
</feature>
<feature type="compositionally biased region" description="Acidic residues" evidence="12">
    <location>
        <begin position="638"/>
        <end position="647"/>
    </location>
</feature>
<reference evidence="16" key="2">
    <citation type="journal article" date="2019" name="IMA Fungus">
        <title>Genome sequencing and comparison of five Tilletia species to identify candidate genes for the detection of regulated species infecting wheat.</title>
        <authorList>
            <person name="Nguyen H.D.T."/>
            <person name="Sultana T."/>
            <person name="Kesanakurti P."/>
            <person name="Hambleton S."/>
        </authorList>
    </citation>
    <scope>NUCLEOTIDE SEQUENCE</scope>
    <source>
        <strain evidence="16">DAOMC 238032</strain>
    </source>
</reference>
<dbReference type="Pfam" id="PF00176">
    <property type="entry name" value="SNF2-rel_dom"/>
    <property type="match status" value="1"/>
</dbReference>
<dbReference type="InterPro" id="IPR014001">
    <property type="entry name" value="Helicase_ATP-bd"/>
</dbReference>
<feature type="region of interest" description="Disordered" evidence="12">
    <location>
        <begin position="703"/>
        <end position="741"/>
    </location>
</feature>
<dbReference type="Gene3D" id="3.40.50.10810">
    <property type="entry name" value="Tandem AAA-ATPase domain"/>
    <property type="match status" value="1"/>
</dbReference>
<feature type="compositionally biased region" description="Low complexity" evidence="12">
    <location>
        <begin position="101"/>
        <end position="113"/>
    </location>
</feature>
<dbReference type="InterPro" id="IPR027417">
    <property type="entry name" value="P-loop_NTPase"/>
</dbReference>
<keyword evidence="6" id="KW-0347">Helicase</keyword>
<dbReference type="PANTHER" id="PTHR45685:SF1">
    <property type="entry name" value="HELICASE SRCAP"/>
    <property type="match status" value="1"/>
</dbReference>
<evidence type="ECO:0000313" key="15">
    <source>
        <dbReference type="EMBL" id="CAD6952335.1"/>
    </source>
</evidence>
<comment type="similarity">
    <text evidence="2">Belongs to the SNF2/RAD54 helicase family. SWR1 subfamily.</text>
</comment>
<evidence type="ECO:0000313" key="17">
    <source>
        <dbReference type="Proteomes" id="UP000077671"/>
    </source>
</evidence>
<dbReference type="GO" id="GO:0005524">
    <property type="term" value="F:ATP binding"/>
    <property type="evidence" value="ECO:0007669"/>
    <property type="project" value="UniProtKB-KW"/>
</dbReference>
<evidence type="ECO:0000256" key="11">
    <source>
        <dbReference type="ARBA" id="ARBA00023242"/>
    </source>
</evidence>
<feature type="region of interest" description="Disordered" evidence="12">
    <location>
        <begin position="1"/>
        <end position="125"/>
    </location>
</feature>
<feature type="region of interest" description="Disordered" evidence="12">
    <location>
        <begin position="497"/>
        <end position="684"/>
    </location>
</feature>
<dbReference type="Gene3D" id="3.40.50.300">
    <property type="entry name" value="P-loop containing nucleotide triphosphate hydrolases"/>
    <property type="match status" value="1"/>
</dbReference>
<keyword evidence="8" id="KW-0156">Chromatin regulator</keyword>
<feature type="compositionally biased region" description="Polar residues" evidence="12">
    <location>
        <begin position="240"/>
        <end position="258"/>
    </location>
</feature>
<feature type="domain" description="Helicase C-terminal" evidence="14">
    <location>
        <begin position="1371"/>
        <end position="1526"/>
    </location>
</feature>
<accession>A0A177UHQ5</accession>
<keyword evidence="4" id="KW-0547">Nucleotide-binding</keyword>
<evidence type="ECO:0000313" key="16">
    <source>
        <dbReference type="EMBL" id="KAE8262926.1"/>
    </source>
</evidence>
<dbReference type="SUPFAM" id="SSF52540">
    <property type="entry name" value="P-loop containing nucleoside triphosphate hydrolases"/>
    <property type="match status" value="2"/>
</dbReference>
<dbReference type="FunFam" id="3.40.50.10810:FF:000005">
    <property type="entry name" value="Photoperiod-independent early flowering 1"/>
    <property type="match status" value="1"/>
</dbReference>
<dbReference type="InterPro" id="IPR000330">
    <property type="entry name" value="SNF2_N"/>
</dbReference>
<sequence>MASPLGIGGSSQHGRRRRGFGHGFTGSNSSDGDGDGDGEERYMTGQRAGLAVSADSIVPPSDESDADSYESDGTNSVESELDFRSRVAGEGNERAGLHTGANANANASTTLELSEGEDEEEEGDVSMDIVAHQGNAIYEEQPAMLPSQPEPVSRPVRVFTSTLSSSIEPKPFRIRRAEPTLDFSQTPVIAATPSPEPEPSLEHQNGREAGLPDFEEELPGEMLEVQMQNGTRQRSARTPGPSSSNSAPQRKLASGSTSADAPEPPRKKRKRGPAKVPTEVPPPAACLEGPPVDYIAQSWAARGSSLRSFWSSFSFTDDGEPVSRRKLHSDIRESARQYIELDIMAAKGLQFEEDYNVDLLRDGADLNWLRQEDHQHHLVAAAIEQSSELRDFRKHRTKETARIAKMVKLYWVRKSDLEEKQRRAQERGIKSLAKWTAREVIKQWKLAADFVGHQKEEAERKEHELEGRKQLNAILEQSTQMLNIQRTDLYGEEAASELMDTDSEASDGEGADVEDSDLEEDEGSDGDAQGSIDEAHAMEGDEGIDGDAEGSIDEAHVMEEDGGNDEDAEGSVDEDHVPNTTSAIPTSVLVEGTPDAEEIVDDSEASLIDDSGASLIDDSGESLIDDSGASLSGSSAPESDESEDDDASVSSNTEATPVDVGSNGVQTSAGGSELLEPASSKSDPSKWWARFLVSNEVEEVAPGKPGIVELEDDDAPFTEPSSTLAVVEDVQPSNGSLAAGRATTSRLALSTDSSLASPQNISGKSSASLTPLQDVVMRKKVARNGSRSASVQSSSKASKAADRDGDQQDASPADKPKVRIPFLLRGTLRPYQHVGLDWLANLYSNQVNGILADEMGLGKTIQTIALLAHLACDYGIWGPHLVVAPTSVMLNWEVEFKKFLPGFKILTYYGTQKERKEKRVGWSQENAFNVCITSYQLTLADAHILRRRSWQYLILDEAHHIKNFRSQRWQTLLGFNAQRRLLLTGTPLQNNLLDLWSLMYFLMPQNQKVEGYGAFASLQDFHDWFSKPIDKAIEAGGPMNEETKEMVSKLHTVLRPFLLRRLKKDVEKQLPSKHEHVISCRLSKRQRFLYNDFMSRAKTKESLASGSYLSIINCLMQLRKVCNHPDLFEERPIVTSFAMGPSVVASFEIKELLIRRRMLQDNAMNLVDFEVLNGDLTAHEHLQPIATRSIQKLAATSSLPYFKSKIPPPLPMDTWSIEVFPKIQARAQLIKSVQRWQHFASLNARRCSRQPIYGSSLIEMLQVGSNLLTPSEEAERERRGFLKRSDKIHAAIQSSVTRKTVLDPFIDRFAVVTPAATTSDLPKWALPGVDPSHFPELEDPSFDTLHSVATKLHIAFPDSSLLQYDCGKLQQLDILMRRLKQGGHRILIFTQMTKMLDILESFLNYHGYRYLRLDGATKIDQRQLLTERFNRDPRIDAFILSTRSGGLGINLVGADTVLFYDLDWNAAIEAQCMDRAHRIGQTRDVHIYRFVSEHTVEENMLRKANQKRQLNSVVIQEGEFNTETLVRNDWRDMFDEGGQTIAGVPVGRAAASLGTDADRQLKAVEDEEDVQAAEVAEEEVQLDRTDYAVMGQPVEANGAEAEAGVEGQAEEEEASIDNYMINFVNSDWEHFELLYGR</sequence>
<evidence type="ECO:0000256" key="10">
    <source>
        <dbReference type="ARBA" id="ARBA00023159"/>
    </source>
</evidence>
<dbReference type="CDD" id="cd18793">
    <property type="entry name" value="SF2_C_SNF"/>
    <property type="match status" value="1"/>
</dbReference>
<keyword evidence="9" id="KW-0238">DNA-binding</keyword>
<gene>
    <name evidence="16" type="ORF">A4X03_0g2069</name>
    <name evidence="15" type="ORF">JKIAZH3_G7856</name>
</gene>
<dbReference type="GO" id="GO:0000812">
    <property type="term" value="C:Swr1 complex"/>
    <property type="evidence" value="ECO:0007669"/>
    <property type="project" value="TreeGrafter"/>
</dbReference>
<evidence type="ECO:0000256" key="4">
    <source>
        <dbReference type="ARBA" id="ARBA00022741"/>
    </source>
</evidence>
<evidence type="ECO:0000256" key="1">
    <source>
        <dbReference type="ARBA" id="ARBA00004123"/>
    </source>
</evidence>
<dbReference type="SMART" id="SM00487">
    <property type="entry name" value="DEXDc"/>
    <property type="match status" value="1"/>
</dbReference>
<dbReference type="PROSITE" id="PS51192">
    <property type="entry name" value="HELICASE_ATP_BIND_1"/>
    <property type="match status" value="1"/>
</dbReference>
<dbReference type="PANTHER" id="PTHR45685">
    <property type="entry name" value="HELICASE SRCAP-RELATED"/>
    <property type="match status" value="1"/>
</dbReference>
<name>A0A177UHQ5_9BASI</name>
<evidence type="ECO:0000256" key="7">
    <source>
        <dbReference type="ARBA" id="ARBA00022840"/>
    </source>
</evidence>
<evidence type="ECO:0000256" key="9">
    <source>
        <dbReference type="ARBA" id="ARBA00023125"/>
    </source>
</evidence>
<dbReference type="EC" id="3.6.4.12" evidence="3"/>
<dbReference type="GO" id="GO:0016887">
    <property type="term" value="F:ATP hydrolysis activity"/>
    <property type="evidence" value="ECO:0007669"/>
    <property type="project" value="TreeGrafter"/>
</dbReference>
<dbReference type="Proteomes" id="UP000836402">
    <property type="component" value="Unassembled WGS sequence"/>
</dbReference>
<keyword evidence="7" id="KW-0067">ATP-binding</keyword>
<dbReference type="EMBL" id="CAJHJG010005741">
    <property type="protein sequence ID" value="CAD6952335.1"/>
    <property type="molecule type" value="Genomic_DNA"/>
</dbReference>
<keyword evidence="5" id="KW-0378">Hydrolase</keyword>
<dbReference type="CDD" id="cd18003">
    <property type="entry name" value="DEXQc_SRCAP"/>
    <property type="match status" value="1"/>
</dbReference>
<proteinExistence type="inferred from homology"/>
<organism evidence="16 17">
    <name type="scientific">Tilletia caries</name>
    <name type="common">wheat bunt fungus</name>
    <dbReference type="NCBI Taxonomy" id="13290"/>
    <lineage>
        <taxon>Eukaryota</taxon>
        <taxon>Fungi</taxon>
        <taxon>Dikarya</taxon>
        <taxon>Basidiomycota</taxon>
        <taxon>Ustilaginomycotina</taxon>
        <taxon>Exobasidiomycetes</taxon>
        <taxon>Tilletiales</taxon>
        <taxon>Tilletiaceae</taxon>
        <taxon>Tilletia</taxon>
    </lineage>
</organism>
<evidence type="ECO:0000313" key="18">
    <source>
        <dbReference type="Proteomes" id="UP000836402"/>
    </source>
</evidence>
<feature type="compositionally biased region" description="Acidic residues" evidence="12">
    <location>
        <begin position="497"/>
        <end position="525"/>
    </location>
</feature>
<dbReference type="GO" id="GO:0006338">
    <property type="term" value="P:chromatin remodeling"/>
    <property type="evidence" value="ECO:0007669"/>
    <property type="project" value="TreeGrafter"/>
</dbReference>
<evidence type="ECO:0000256" key="3">
    <source>
        <dbReference type="ARBA" id="ARBA00012551"/>
    </source>
</evidence>
<feature type="compositionally biased region" description="Polar residues" evidence="12">
    <location>
        <begin position="731"/>
        <end position="741"/>
    </location>
</feature>
<evidence type="ECO:0000256" key="5">
    <source>
        <dbReference type="ARBA" id="ARBA00022801"/>
    </source>
</evidence>
<keyword evidence="10" id="KW-0010">Activator</keyword>
<keyword evidence="11" id="KW-0539">Nucleus</keyword>
<feature type="compositionally biased region" description="Acidic residues" evidence="12">
    <location>
        <begin position="114"/>
        <end position="125"/>
    </location>
</feature>
<evidence type="ECO:0000256" key="6">
    <source>
        <dbReference type="ARBA" id="ARBA00022806"/>
    </source>
</evidence>
<feature type="compositionally biased region" description="Low complexity" evidence="12">
    <location>
        <begin position="786"/>
        <end position="798"/>
    </location>
</feature>
<feature type="region of interest" description="Disordered" evidence="12">
    <location>
        <begin position="170"/>
        <end position="284"/>
    </location>
</feature>
<dbReference type="Pfam" id="PF00271">
    <property type="entry name" value="Helicase_C"/>
    <property type="match status" value="1"/>
</dbReference>
<dbReference type="EMBL" id="LWDD02000187">
    <property type="protein sequence ID" value="KAE8262926.1"/>
    <property type="molecule type" value="Genomic_DNA"/>
</dbReference>
<dbReference type="Gene3D" id="1.20.120.850">
    <property type="entry name" value="SWI2/SNF2 ATPases, N-terminal domain"/>
    <property type="match status" value="1"/>
</dbReference>
<dbReference type="InterPro" id="IPR038718">
    <property type="entry name" value="SNF2-like_sf"/>
</dbReference>
<feature type="domain" description="Helicase ATP-binding" evidence="13">
    <location>
        <begin position="840"/>
        <end position="1005"/>
    </location>
</feature>
<reference evidence="15" key="3">
    <citation type="submission" date="2020-10" db="EMBL/GenBank/DDBJ databases">
        <authorList>
            <person name="Sedaghatjoo S."/>
        </authorList>
    </citation>
    <scope>NUCLEOTIDE SEQUENCE</scope>
    <source>
        <strain evidence="15">AZH3</strain>
    </source>
</reference>
<evidence type="ECO:0000256" key="8">
    <source>
        <dbReference type="ARBA" id="ARBA00022853"/>
    </source>
</evidence>
<dbReference type="SMART" id="SM00490">
    <property type="entry name" value="HELICc"/>
    <property type="match status" value="1"/>
</dbReference>
<dbReference type="InterPro" id="IPR001650">
    <property type="entry name" value="Helicase_C-like"/>
</dbReference>
<dbReference type="PROSITE" id="PS51194">
    <property type="entry name" value="HELICASE_CTER"/>
    <property type="match status" value="1"/>
</dbReference>
<feature type="compositionally biased region" description="Basic and acidic residues" evidence="12">
    <location>
        <begin position="799"/>
        <end position="816"/>
    </location>
</feature>
<evidence type="ECO:0000256" key="2">
    <source>
        <dbReference type="ARBA" id="ARBA00009220"/>
    </source>
</evidence>
<feature type="compositionally biased region" description="Gly residues" evidence="12">
    <location>
        <begin position="1"/>
        <end position="11"/>
    </location>
</feature>
<evidence type="ECO:0000259" key="13">
    <source>
        <dbReference type="PROSITE" id="PS51192"/>
    </source>
</evidence>
<feature type="compositionally biased region" description="Basic and acidic residues" evidence="12">
    <location>
        <begin position="81"/>
        <end position="96"/>
    </location>
</feature>
<dbReference type="GO" id="GO:0042393">
    <property type="term" value="F:histone binding"/>
    <property type="evidence" value="ECO:0007669"/>
    <property type="project" value="TreeGrafter"/>
</dbReference>
<comment type="caution">
    <text evidence="16">The sequence shown here is derived from an EMBL/GenBank/DDBJ whole genome shotgun (WGS) entry which is preliminary data.</text>
</comment>
<feature type="compositionally biased region" description="Low complexity" evidence="12">
    <location>
        <begin position="625"/>
        <end position="637"/>
    </location>
</feature>
<evidence type="ECO:0000256" key="12">
    <source>
        <dbReference type="SAM" id="MobiDB-lite"/>
    </source>
</evidence>
<dbReference type="InterPro" id="IPR050520">
    <property type="entry name" value="INO80/SWR1_helicase"/>
</dbReference>
<feature type="compositionally biased region" description="Acidic residues" evidence="12">
    <location>
        <begin position="560"/>
        <end position="572"/>
    </location>
</feature>
<dbReference type="Proteomes" id="UP000077671">
    <property type="component" value="Unassembled WGS sequence"/>
</dbReference>
<reference evidence="16" key="1">
    <citation type="submission" date="2016-04" db="EMBL/GenBank/DDBJ databases">
        <authorList>
            <person name="Nguyen H.D."/>
            <person name="Kesanakurti P."/>
            <person name="Cullis J."/>
            <person name="Levesque C.A."/>
            <person name="Hambleton S."/>
        </authorList>
    </citation>
    <scope>NUCLEOTIDE SEQUENCE</scope>
    <source>
        <strain evidence="16">DAOMC 238032</strain>
    </source>
</reference>
<feature type="region of interest" description="Disordered" evidence="12">
    <location>
        <begin position="782"/>
        <end position="816"/>
    </location>
</feature>